<dbReference type="Gene3D" id="1.10.630.10">
    <property type="entry name" value="Cytochrome P450"/>
    <property type="match status" value="1"/>
</dbReference>
<keyword evidence="2" id="KW-0472">Membrane</keyword>
<proteinExistence type="predicted"/>
<dbReference type="InterPro" id="IPR036396">
    <property type="entry name" value="Cyt_P450_sf"/>
</dbReference>
<accession>A0A9R0RAX1</accession>
<organism evidence="3 4">
    <name type="scientific">Triticum turgidum subsp. durum</name>
    <name type="common">Durum wheat</name>
    <name type="synonym">Triticum durum</name>
    <dbReference type="NCBI Taxonomy" id="4567"/>
    <lineage>
        <taxon>Eukaryota</taxon>
        <taxon>Viridiplantae</taxon>
        <taxon>Streptophyta</taxon>
        <taxon>Embryophyta</taxon>
        <taxon>Tracheophyta</taxon>
        <taxon>Spermatophyta</taxon>
        <taxon>Magnoliopsida</taxon>
        <taxon>Liliopsida</taxon>
        <taxon>Poales</taxon>
        <taxon>Poaceae</taxon>
        <taxon>BOP clade</taxon>
        <taxon>Pooideae</taxon>
        <taxon>Triticodae</taxon>
        <taxon>Triticeae</taxon>
        <taxon>Triticinae</taxon>
        <taxon>Triticum</taxon>
    </lineage>
</organism>
<dbReference type="InterPro" id="IPR001128">
    <property type="entry name" value="Cyt_P450"/>
</dbReference>
<keyword evidence="4" id="KW-1185">Reference proteome</keyword>
<dbReference type="EMBL" id="LT934115">
    <property type="protein sequence ID" value="VAH57113.1"/>
    <property type="molecule type" value="Genomic_DNA"/>
</dbReference>
<dbReference type="Pfam" id="PF00067">
    <property type="entry name" value="p450"/>
    <property type="match status" value="1"/>
</dbReference>
<dbReference type="SUPFAM" id="SSF48264">
    <property type="entry name" value="Cytochrome P450"/>
    <property type="match status" value="1"/>
</dbReference>
<gene>
    <name evidence="3" type="ORF">TRITD_3Av1G023910</name>
</gene>
<name>A0A9R0RAX1_TRITD</name>
<dbReference type="GO" id="GO:0004497">
    <property type="term" value="F:monooxygenase activity"/>
    <property type="evidence" value="ECO:0007669"/>
    <property type="project" value="InterPro"/>
</dbReference>
<dbReference type="InterPro" id="IPR002401">
    <property type="entry name" value="Cyt_P450_E_grp-I"/>
</dbReference>
<dbReference type="InterPro" id="IPR053062">
    <property type="entry name" value="CYP450_84A"/>
</dbReference>
<protein>
    <submittedName>
        <fullName evidence="3">Uncharacterized protein</fullName>
    </submittedName>
</protein>
<evidence type="ECO:0000313" key="4">
    <source>
        <dbReference type="Proteomes" id="UP000324705"/>
    </source>
</evidence>
<dbReference type="Gramene" id="TRITD3Av1G023910.3">
    <property type="protein sequence ID" value="TRITD3Av1G023910.3"/>
    <property type="gene ID" value="TRITD3Av1G023910"/>
</dbReference>
<evidence type="ECO:0000313" key="3">
    <source>
        <dbReference type="EMBL" id="VAH57113.1"/>
    </source>
</evidence>
<dbReference type="GO" id="GO:0005506">
    <property type="term" value="F:iron ion binding"/>
    <property type="evidence" value="ECO:0007669"/>
    <property type="project" value="InterPro"/>
</dbReference>
<evidence type="ECO:0000256" key="1">
    <source>
        <dbReference type="ARBA" id="ARBA00022692"/>
    </source>
</evidence>
<keyword evidence="2" id="KW-1133">Transmembrane helix</keyword>
<keyword evidence="1" id="KW-0812">Transmembrane</keyword>
<dbReference type="PANTHER" id="PTHR47945:SF5">
    <property type="entry name" value="CYTOCHROME P450 84A1-RELATED"/>
    <property type="match status" value="1"/>
</dbReference>
<dbReference type="GO" id="GO:0020037">
    <property type="term" value="F:heme binding"/>
    <property type="evidence" value="ECO:0007669"/>
    <property type="project" value="InterPro"/>
</dbReference>
<dbReference type="PANTHER" id="PTHR47945">
    <property type="entry name" value="CYTOCHROME P450 84A1-RELATED"/>
    <property type="match status" value="1"/>
</dbReference>
<dbReference type="Proteomes" id="UP000324705">
    <property type="component" value="Chromosome 3A"/>
</dbReference>
<dbReference type="AlphaFoldDB" id="A0A9R0RAX1"/>
<reference evidence="3 4" key="1">
    <citation type="submission" date="2017-09" db="EMBL/GenBank/DDBJ databases">
        <authorList>
            <consortium name="International Durum Wheat Genome Sequencing Consortium (IDWGSC)"/>
            <person name="Milanesi L."/>
        </authorList>
    </citation>
    <scope>NUCLEOTIDE SEQUENCE [LARGE SCALE GENOMIC DNA]</scope>
    <source>
        <strain evidence="4">cv. Svevo</strain>
    </source>
</reference>
<evidence type="ECO:0000256" key="2">
    <source>
        <dbReference type="ARBA" id="ARBA00022989"/>
    </source>
</evidence>
<sequence>MFGGTETVASAIEWAMVEMTHCPDDLRRLQQEHTYAVGLDQNVDETDLDKLPFLKCVIKETLRLHPPIPLLNHENTEDCVGGGYSVPRGSRVMINVFALGRDAGAWKDADVFRPSRFMVGEGEAAEVDFKGGCFEFLPFGPFGSGRRLACTRWSSLSRSSLMCSTGHFPTAWCHRSSTCVMSSASLFHAPPGSASCPCLDSPALWSLMMMPRTRHDVMRAPIVFVCDTARVWWLSLCLLSPSIFYTTEHDNSIFNA</sequence>
<dbReference type="GO" id="GO:0016705">
    <property type="term" value="F:oxidoreductase activity, acting on paired donors, with incorporation or reduction of molecular oxygen"/>
    <property type="evidence" value="ECO:0007669"/>
    <property type="project" value="InterPro"/>
</dbReference>
<dbReference type="PRINTS" id="PR00385">
    <property type="entry name" value="P450"/>
</dbReference>
<dbReference type="PRINTS" id="PR00463">
    <property type="entry name" value="EP450I"/>
</dbReference>